<dbReference type="Gene3D" id="3.40.50.1820">
    <property type="entry name" value="alpha/beta hydrolase"/>
    <property type="match status" value="1"/>
</dbReference>
<dbReference type="InterPro" id="IPR029058">
    <property type="entry name" value="AB_hydrolase_fold"/>
</dbReference>
<evidence type="ECO:0000256" key="2">
    <source>
        <dbReference type="ARBA" id="ARBA00022801"/>
    </source>
</evidence>
<dbReference type="EMBL" id="AP027732">
    <property type="protein sequence ID" value="BDZ50632.1"/>
    <property type="molecule type" value="Genomic_DNA"/>
</dbReference>
<keyword evidence="2" id="KW-0378">Hydrolase</keyword>
<accession>A0ABN6XZW5</accession>
<sequence length="104" mass="11792">MSSRFGDDFLLTQASLYWFTNTISTSFRPYYESGAGITPQVGRVDVPTAVALFPGDIGHAPRSWAERTYDVRRFTVFDRGGHFAPYEEPELLADDLRAFLLPLR</sequence>
<protein>
    <recommendedName>
        <fullName evidence="5">Alpha/beta hydrolase</fullName>
    </recommendedName>
</protein>
<name>A0ABN6XZW5_9MICO</name>
<evidence type="ECO:0000313" key="4">
    <source>
        <dbReference type="Proteomes" id="UP001321486"/>
    </source>
</evidence>
<dbReference type="Proteomes" id="UP001321486">
    <property type="component" value="Chromosome"/>
</dbReference>
<dbReference type="SUPFAM" id="SSF53474">
    <property type="entry name" value="alpha/beta-Hydrolases"/>
    <property type="match status" value="1"/>
</dbReference>
<dbReference type="RefSeq" id="WP_286343600.1">
    <property type="nucleotide sequence ID" value="NZ_AP027732.1"/>
</dbReference>
<evidence type="ECO:0000313" key="3">
    <source>
        <dbReference type="EMBL" id="BDZ50632.1"/>
    </source>
</evidence>
<proteinExistence type="inferred from homology"/>
<evidence type="ECO:0000256" key="1">
    <source>
        <dbReference type="ARBA" id="ARBA00010088"/>
    </source>
</evidence>
<keyword evidence="4" id="KW-1185">Reference proteome</keyword>
<comment type="similarity">
    <text evidence="1">Belongs to the peptidase S33 family.</text>
</comment>
<gene>
    <name evidence="3" type="ORF">GCM10025867_28730</name>
</gene>
<dbReference type="PANTHER" id="PTHR21661:SF35">
    <property type="entry name" value="EPOXIDE HYDROLASE"/>
    <property type="match status" value="1"/>
</dbReference>
<dbReference type="PANTHER" id="PTHR21661">
    <property type="entry name" value="EPOXIDE HYDROLASE 1-RELATED"/>
    <property type="match status" value="1"/>
</dbReference>
<organism evidence="3 4">
    <name type="scientific">Frondihabitans sucicola</name>
    <dbReference type="NCBI Taxonomy" id="1268041"/>
    <lineage>
        <taxon>Bacteria</taxon>
        <taxon>Bacillati</taxon>
        <taxon>Actinomycetota</taxon>
        <taxon>Actinomycetes</taxon>
        <taxon>Micrococcales</taxon>
        <taxon>Microbacteriaceae</taxon>
        <taxon>Frondihabitans</taxon>
    </lineage>
</organism>
<evidence type="ECO:0008006" key="5">
    <source>
        <dbReference type="Google" id="ProtNLM"/>
    </source>
</evidence>
<reference evidence="4" key="1">
    <citation type="journal article" date="2019" name="Int. J. Syst. Evol. Microbiol.">
        <title>The Global Catalogue of Microorganisms (GCM) 10K type strain sequencing project: providing services to taxonomists for standard genome sequencing and annotation.</title>
        <authorList>
            <consortium name="The Broad Institute Genomics Platform"/>
            <consortium name="The Broad Institute Genome Sequencing Center for Infectious Disease"/>
            <person name="Wu L."/>
            <person name="Ma J."/>
        </authorList>
    </citation>
    <scope>NUCLEOTIDE SEQUENCE [LARGE SCALE GENOMIC DNA]</scope>
    <source>
        <strain evidence="4">NBRC 108728</strain>
    </source>
</reference>